<dbReference type="GO" id="GO:0009306">
    <property type="term" value="P:protein secretion"/>
    <property type="evidence" value="ECO:0007669"/>
    <property type="project" value="UniProtKB-UniRule"/>
</dbReference>
<dbReference type="PANTHER" id="PTHR34182:SF1">
    <property type="entry name" value="PROTEIN-EXPORT MEMBRANE PROTEIN SECG"/>
    <property type="match status" value="1"/>
</dbReference>
<evidence type="ECO:0000256" key="6">
    <source>
        <dbReference type="ARBA" id="ARBA00022927"/>
    </source>
</evidence>
<feature type="transmembrane region" description="Helical" evidence="10">
    <location>
        <begin position="38"/>
        <end position="62"/>
    </location>
</feature>
<gene>
    <name evidence="11" type="ORF">C823_03806</name>
</gene>
<dbReference type="AlphaFoldDB" id="N2A3H3"/>
<dbReference type="Pfam" id="PF03840">
    <property type="entry name" value="SecG"/>
    <property type="match status" value="1"/>
</dbReference>
<proteinExistence type="inferred from homology"/>
<dbReference type="eggNOG" id="COG1314">
    <property type="taxonomic scope" value="Bacteria"/>
</dbReference>
<dbReference type="Proteomes" id="UP000012589">
    <property type="component" value="Unassembled WGS sequence"/>
</dbReference>
<feature type="transmembrane region" description="Helical" evidence="10">
    <location>
        <begin position="94"/>
        <end position="115"/>
    </location>
</feature>
<evidence type="ECO:0000256" key="1">
    <source>
        <dbReference type="ARBA" id="ARBA00004651"/>
    </source>
</evidence>
<evidence type="ECO:0000313" key="12">
    <source>
        <dbReference type="Proteomes" id="UP000012589"/>
    </source>
</evidence>
<dbReference type="GO" id="GO:0065002">
    <property type="term" value="P:intracellular protein transmembrane transport"/>
    <property type="evidence" value="ECO:0007669"/>
    <property type="project" value="TreeGrafter"/>
</dbReference>
<keyword evidence="5 10" id="KW-0812">Transmembrane</keyword>
<evidence type="ECO:0000256" key="5">
    <source>
        <dbReference type="ARBA" id="ARBA00022692"/>
    </source>
</evidence>
<dbReference type="PRINTS" id="PR01651">
    <property type="entry name" value="SECGEXPORT"/>
</dbReference>
<name>N2A3H3_9FIRM</name>
<dbReference type="GO" id="GO:0005886">
    <property type="term" value="C:plasma membrane"/>
    <property type="evidence" value="ECO:0007669"/>
    <property type="project" value="UniProtKB-SubCell"/>
</dbReference>
<sequence>MEKVLNLPSDCATITKVVNLYILQISDVRINYKMEVSILAAVKLILEVLFIIVCIALTVIILMQEGKSAGLGAIAGAADTYWGKNKGRSMEGMLVKLTRVLVVLFIVISAVLNIGSFQ</sequence>
<evidence type="ECO:0000256" key="4">
    <source>
        <dbReference type="ARBA" id="ARBA00022475"/>
    </source>
</evidence>
<evidence type="ECO:0000256" key="8">
    <source>
        <dbReference type="ARBA" id="ARBA00023010"/>
    </source>
</evidence>
<evidence type="ECO:0000256" key="2">
    <source>
        <dbReference type="ARBA" id="ARBA00008445"/>
    </source>
</evidence>
<keyword evidence="7 10" id="KW-1133">Transmembrane helix</keyword>
<evidence type="ECO:0000256" key="9">
    <source>
        <dbReference type="ARBA" id="ARBA00023136"/>
    </source>
</evidence>
<dbReference type="GO" id="GO:0015450">
    <property type="term" value="F:protein-transporting ATPase activity"/>
    <property type="evidence" value="ECO:0007669"/>
    <property type="project" value="UniProtKB-UniRule"/>
</dbReference>
<keyword evidence="9 10" id="KW-0472">Membrane</keyword>
<comment type="function">
    <text evidence="10">Involved in protein export. Participates in an early event of protein translocation.</text>
</comment>
<organism evidence="11 12">
    <name type="scientific">Eubacterium plexicaudatum ASF492</name>
    <dbReference type="NCBI Taxonomy" id="1235802"/>
    <lineage>
        <taxon>Bacteria</taxon>
        <taxon>Bacillati</taxon>
        <taxon>Bacillota</taxon>
        <taxon>Clostridia</taxon>
        <taxon>Eubacteriales</taxon>
        <taxon>Eubacteriaceae</taxon>
        <taxon>Eubacterium</taxon>
    </lineage>
</organism>
<dbReference type="PANTHER" id="PTHR34182">
    <property type="entry name" value="PROTEIN-EXPORT MEMBRANE PROTEIN SECG"/>
    <property type="match status" value="1"/>
</dbReference>
<comment type="caution">
    <text evidence="11">The sequence shown here is derived from an EMBL/GenBank/DDBJ whole genome shotgun (WGS) entry which is preliminary data.</text>
</comment>
<dbReference type="NCBIfam" id="TIGR00810">
    <property type="entry name" value="secG"/>
    <property type="match status" value="1"/>
</dbReference>
<dbReference type="GO" id="GO:0043952">
    <property type="term" value="P:protein transport by the Sec complex"/>
    <property type="evidence" value="ECO:0007669"/>
    <property type="project" value="TreeGrafter"/>
</dbReference>
<evidence type="ECO:0000313" key="11">
    <source>
        <dbReference type="EMBL" id="EMZ22761.1"/>
    </source>
</evidence>
<keyword evidence="6 10" id="KW-0653">Protein transport</keyword>
<dbReference type="PATRIC" id="fig|1235802.3.peg.4021"/>
<dbReference type="HOGENOM" id="CLU_094156_6_0_9"/>
<evidence type="ECO:0000256" key="7">
    <source>
        <dbReference type="ARBA" id="ARBA00022989"/>
    </source>
</evidence>
<comment type="subcellular location">
    <subcellularLocation>
        <location evidence="1 10">Cell membrane</location>
        <topology evidence="1 10">Multi-pass membrane protein</topology>
    </subcellularLocation>
</comment>
<dbReference type="InterPro" id="IPR004692">
    <property type="entry name" value="SecG"/>
</dbReference>
<dbReference type="EMBL" id="AQFT01000117">
    <property type="protein sequence ID" value="EMZ22761.1"/>
    <property type="molecule type" value="Genomic_DNA"/>
</dbReference>
<evidence type="ECO:0000256" key="10">
    <source>
        <dbReference type="RuleBase" id="RU365087"/>
    </source>
</evidence>
<keyword evidence="8 10" id="KW-0811">Translocation</keyword>
<reference evidence="11 12" key="1">
    <citation type="journal article" date="2014" name="Genome Announc.">
        <title>Draft genome sequences of the altered schaedler flora, a defined bacterial community from gnotobiotic mice.</title>
        <authorList>
            <person name="Wannemuehler M.J."/>
            <person name="Overstreet A.M."/>
            <person name="Ward D.V."/>
            <person name="Phillips G.J."/>
        </authorList>
    </citation>
    <scope>NUCLEOTIDE SEQUENCE [LARGE SCALE GENOMIC DNA]</scope>
    <source>
        <strain evidence="11 12">ASF492</strain>
    </source>
</reference>
<keyword evidence="12" id="KW-1185">Reference proteome</keyword>
<dbReference type="STRING" id="1235802.C823_03806"/>
<evidence type="ECO:0000256" key="3">
    <source>
        <dbReference type="ARBA" id="ARBA00022448"/>
    </source>
</evidence>
<keyword evidence="3 10" id="KW-0813">Transport</keyword>
<comment type="similarity">
    <text evidence="2 10">Belongs to the SecG family.</text>
</comment>
<keyword evidence="4 10" id="KW-1003">Cell membrane</keyword>
<protein>
    <recommendedName>
        <fullName evidence="10">Protein-export membrane protein SecG</fullName>
    </recommendedName>
</protein>
<accession>N2A3H3</accession>